<reference evidence="9" key="1">
    <citation type="journal article" date="2019" name="Int. J. Syst. Evol. Microbiol.">
        <title>The Global Catalogue of Microorganisms (GCM) 10K type strain sequencing project: providing services to taxonomists for standard genome sequencing and annotation.</title>
        <authorList>
            <consortium name="The Broad Institute Genomics Platform"/>
            <consortium name="The Broad Institute Genome Sequencing Center for Infectious Disease"/>
            <person name="Wu L."/>
            <person name="Ma J."/>
        </authorList>
    </citation>
    <scope>NUCLEOTIDE SEQUENCE [LARGE SCALE GENOMIC DNA]</scope>
    <source>
        <strain evidence="9">CCM 8924</strain>
    </source>
</reference>
<accession>A0ABW1RT79</accession>
<dbReference type="InterPro" id="IPR051449">
    <property type="entry name" value="ABC-2_transporter_component"/>
</dbReference>
<dbReference type="Pfam" id="PF12698">
    <property type="entry name" value="ABC2_membrane_3"/>
    <property type="match status" value="1"/>
</dbReference>
<feature type="transmembrane region" description="Helical" evidence="6">
    <location>
        <begin position="305"/>
        <end position="326"/>
    </location>
</feature>
<evidence type="ECO:0000256" key="2">
    <source>
        <dbReference type="ARBA" id="ARBA00022475"/>
    </source>
</evidence>
<gene>
    <name evidence="8" type="ORF">ACFQGR_04770</name>
</gene>
<name>A0ABW1RT79_9LACO</name>
<proteinExistence type="predicted"/>
<evidence type="ECO:0000256" key="1">
    <source>
        <dbReference type="ARBA" id="ARBA00004651"/>
    </source>
</evidence>
<feature type="transmembrane region" description="Helical" evidence="6">
    <location>
        <begin position="273"/>
        <end position="299"/>
    </location>
</feature>
<dbReference type="Proteomes" id="UP001596158">
    <property type="component" value="Unassembled WGS sequence"/>
</dbReference>
<keyword evidence="9" id="KW-1185">Reference proteome</keyword>
<evidence type="ECO:0000256" key="6">
    <source>
        <dbReference type="SAM" id="Phobius"/>
    </source>
</evidence>
<dbReference type="EMBL" id="JBHSSG010000010">
    <property type="protein sequence ID" value="MFC6178694.1"/>
    <property type="molecule type" value="Genomic_DNA"/>
</dbReference>
<dbReference type="RefSeq" id="WP_052348472.1">
    <property type="nucleotide sequence ID" value="NZ_BJDT01000004.1"/>
</dbReference>
<dbReference type="PANTHER" id="PTHR30294">
    <property type="entry name" value="MEMBRANE COMPONENT OF ABC TRANSPORTER YHHJ-RELATED"/>
    <property type="match status" value="1"/>
</dbReference>
<evidence type="ECO:0000256" key="5">
    <source>
        <dbReference type="ARBA" id="ARBA00023136"/>
    </source>
</evidence>
<keyword evidence="4 6" id="KW-1133">Transmembrane helix</keyword>
<organism evidence="8 9">
    <name type="scientific">Weissella sagaensis</name>
    <dbReference type="NCBI Taxonomy" id="2559928"/>
    <lineage>
        <taxon>Bacteria</taxon>
        <taxon>Bacillati</taxon>
        <taxon>Bacillota</taxon>
        <taxon>Bacilli</taxon>
        <taxon>Lactobacillales</taxon>
        <taxon>Lactobacillaceae</taxon>
        <taxon>Weissella</taxon>
    </lineage>
</organism>
<evidence type="ECO:0000256" key="3">
    <source>
        <dbReference type="ARBA" id="ARBA00022692"/>
    </source>
</evidence>
<dbReference type="PANTHER" id="PTHR30294:SF29">
    <property type="entry name" value="MULTIDRUG ABC TRANSPORTER PERMEASE YBHS-RELATED"/>
    <property type="match status" value="1"/>
</dbReference>
<dbReference type="InterPro" id="IPR013525">
    <property type="entry name" value="ABC2_TM"/>
</dbReference>
<evidence type="ECO:0000313" key="9">
    <source>
        <dbReference type="Proteomes" id="UP001596158"/>
    </source>
</evidence>
<feature type="domain" description="ABC-2 type transporter transmembrane" evidence="7">
    <location>
        <begin position="23"/>
        <end position="378"/>
    </location>
</feature>
<evidence type="ECO:0000256" key="4">
    <source>
        <dbReference type="ARBA" id="ARBA00022989"/>
    </source>
</evidence>
<comment type="subcellular location">
    <subcellularLocation>
        <location evidence="1">Cell membrane</location>
        <topology evidence="1">Multi-pass membrane protein</topology>
    </subcellularLocation>
</comment>
<protein>
    <submittedName>
        <fullName evidence="8">ABC transporter permease</fullName>
    </submittedName>
</protein>
<comment type="caution">
    <text evidence="8">The sequence shown here is derived from an EMBL/GenBank/DDBJ whole genome shotgun (WGS) entry which is preliminary data.</text>
</comment>
<evidence type="ECO:0000313" key="8">
    <source>
        <dbReference type="EMBL" id="MFC6178694.1"/>
    </source>
</evidence>
<evidence type="ECO:0000259" key="7">
    <source>
        <dbReference type="Pfam" id="PF12698"/>
    </source>
</evidence>
<sequence>MSKRQLYLVAHQTYLNRFKTFGFWSVVLAPLLIVLAIVGITLIMDATQSHKQPTVAVVDNQPLNNYLKQNHTVKAKFKNVDSLATAKHDLKQDRIDGYLTSTPTSYALKMSVNAENLSETTLQTTIDQYHMLSQADKLHLTPNQLNSLVSKPDFQTSIYSKSGKSSQGGQATDRANQMLSAALGIFIFIFLTAYVGMISQEIANEKSSRIMEILLAVTSPGIQFFGKLLGIAGLAITHGLIYLVVVGVTAIFFGDNQFVKLIKDLLTGVDAKFAVMTGLLTLVGIFLYMILTAIVSAMVNDLSQVQQAVSPITYIAMIGYILTFVLNGQPNNVFINALSYVPFISQTLMPARLGLQYANMADAFIALALEIIVLIFLARYGLRVYKRNVLTYNDGNITKAALLSLKGLFSKKP</sequence>
<keyword evidence="2" id="KW-1003">Cell membrane</keyword>
<feature type="transmembrane region" description="Helical" evidence="6">
    <location>
        <begin position="21"/>
        <end position="44"/>
    </location>
</feature>
<keyword evidence="3 6" id="KW-0812">Transmembrane</keyword>
<keyword evidence="5 6" id="KW-0472">Membrane</keyword>
<feature type="transmembrane region" description="Helical" evidence="6">
    <location>
        <begin position="178"/>
        <end position="198"/>
    </location>
</feature>
<feature type="transmembrane region" description="Helical" evidence="6">
    <location>
        <begin position="363"/>
        <end position="382"/>
    </location>
</feature>
<feature type="transmembrane region" description="Helical" evidence="6">
    <location>
        <begin position="232"/>
        <end position="253"/>
    </location>
</feature>